<dbReference type="InterPro" id="IPR036282">
    <property type="entry name" value="Glutathione-S-Trfase_C_sf"/>
</dbReference>
<evidence type="ECO:0000313" key="3">
    <source>
        <dbReference type="EMBL" id="SVB31286.1"/>
    </source>
</evidence>
<evidence type="ECO:0008006" key="4">
    <source>
        <dbReference type="Google" id="ProtNLM"/>
    </source>
</evidence>
<dbReference type="SUPFAM" id="SSF47616">
    <property type="entry name" value="GST C-terminal domain-like"/>
    <property type="match status" value="1"/>
</dbReference>
<dbReference type="CDD" id="cd03048">
    <property type="entry name" value="GST_N_Ure2p_like"/>
    <property type="match status" value="1"/>
</dbReference>
<dbReference type="Pfam" id="PF13410">
    <property type="entry name" value="GST_C_2"/>
    <property type="match status" value="1"/>
</dbReference>
<name>A0A382CYJ7_9ZZZZ</name>
<dbReference type="InterPro" id="IPR036249">
    <property type="entry name" value="Thioredoxin-like_sf"/>
</dbReference>
<dbReference type="AlphaFoldDB" id="A0A382CYJ7"/>
<evidence type="ECO:0000259" key="2">
    <source>
        <dbReference type="PROSITE" id="PS50405"/>
    </source>
</evidence>
<dbReference type="InterPro" id="IPR040079">
    <property type="entry name" value="Glutathione_S-Trfase"/>
</dbReference>
<reference evidence="3" key="1">
    <citation type="submission" date="2018-05" db="EMBL/GenBank/DDBJ databases">
        <authorList>
            <person name="Lanie J.A."/>
            <person name="Ng W.-L."/>
            <person name="Kazmierczak K.M."/>
            <person name="Andrzejewski T.M."/>
            <person name="Davidsen T.M."/>
            <person name="Wayne K.J."/>
            <person name="Tettelin H."/>
            <person name="Glass J.I."/>
            <person name="Rusch D."/>
            <person name="Podicherti R."/>
            <person name="Tsui H.-C.T."/>
            <person name="Winkler M.E."/>
        </authorList>
    </citation>
    <scope>NUCLEOTIDE SEQUENCE</scope>
</reference>
<sequence length="210" mass="24489">MMIDLYTWKTPNGRKISIMLEELGLQYEVHAININQGEQHWEDFVDICPNGKIPAIVDRDNGKKLFESGAILLYLAKKANKLLPEGDEYWEVIQWLMWQMGGVGPMFGQSHHFLHFHPAASSYASKRFHRETLRLYRVLDKQLSESSFIAGSYSIADIAVWPWVARFGWHHINFSDYPHILRWYRDIASRPAVQKGYDVPRYGEKIPLPD</sequence>
<dbReference type="PANTHER" id="PTHR44051">
    <property type="entry name" value="GLUTATHIONE S-TRANSFERASE-RELATED"/>
    <property type="match status" value="1"/>
</dbReference>
<dbReference type="Gene3D" id="1.20.1050.10">
    <property type="match status" value="1"/>
</dbReference>
<feature type="domain" description="GST N-terminal" evidence="1">
    <location>
        <begin position="1"/>
        <end position="83"/>
    </location>
</feature>
<accession>A0A382CYJ7</accession>
<evidence type="ECO:0000259" key="1">
    <source>
        <dbReference type="PROSITE" id="PS50404"/>
    </source>
</evidence>
<dbReference type="SFLD" id="SFLDS00019">
    <property type="entry name" value="Glutathione_Transferase_(cytos"/>
    <property type="match status" value="1"/>
</dbReference>
<dbReference type="Gene3D" id="3.40.30.10">
    <property type="entry name" value="Glutaredoxin"/>
    <property type="match status" value="1"/>
</dbReference>
<organism evidence="3">
    <name type="scientific">marine metagenome</name>
    <dbReference type="NCBI Taxonomy" id="408172"/>
    <lineage>
        <taxon>unclassified sequences</taxon>
        <taxon>metagenomes</taxon>
        <taxon>ecological metagenomes</taxon>
    </lineage>
</organism>
<dbReference type="Pfam" id="PF02798">
    <property type="entry name" value="GST_N"/>
    <property type="match status" value="1"/>
</dbReference>
<dbReference type="PROSITE" id="PS50405">
    <property type="entry name" value="GST_CTER"/>
    <property type="match status" value="1"/>
</dbReference>
<dbReference type="SFLD" id="SFLDG00358">
    <property type="entry name" value="Main_(cytGST)"/>
    <property type="match status" value="1"/>
</dbReference>
<feature type="domain" description="GST C-terminal" evidence="2">
    <location>
        <begin position="85"/>
        <end position="210"/>
    </location>
</feature>
<dbReference type="InterPro" id="IPR004045">
    <property type="entry name" value="Glutathione_S-Trfase_N"/>
</dbReference>
<protein>
    <recommendedName>
        <fullName evidence="4">GST N-terminal domain-containing protein</fullName>
    </recommendedName>
</protein>
<dbReference type="InterPro" id="IPR010987">
    <property type="entry name" value="Glutathione-S-Trfase_C-like"/>
</dbReference>
<dbReference type="SFLD" id="SFLDG01151">
    <property type="entry name" value="Main.2:_Nu-like"/>
    <property type="match status" value="1"/>
</dbReference>
<gene>
    <name evidence="3" type="ORF">METZ01_LOCUS184140</name>
</gene>
<proteinExistence type="predicted"/>
<dbReference type="PANTHER" id="PTHR44051:SF8">
    <property type="entry name" value="GLUTATHIONE S-TRANSFERASE GSTA"/>
    <property type="match status" value="1"/>
</dbReference>
<dbReference type="SUPFAM" id="SSF52833">
    <property type="entry name" value="Thioredoxin-like"/>
    <property type="match status" value="1"/>
</dbReference>
<dbReference type="PROSITE" id="PS50404">
    <property type="entry name" value="GST_NTER"/>
    <property type="match status" value="1"/>
</dbReference>
<dbReference type="EMBL" id="UINC01036786">
    <property type="protein sequence ID" value="SVB31286.1"/>
    <property type="molecule type" value="Genomic_DNA"/>
</dbReference>